<feature type="transmembrane region" description="Helical" evidence="13">
    <location>
        <begin position="136"/>
        <end position="154"/>
    </location>
</feature>
<feature type="transmembrane region" description="Helical" evidence="13">
    <location>
        <begin position="317"/>
        <end position="341"/>
    </location>
</feature>
<feature type="transmembrane region" description="Helical" evidence="13">
    <location>
        <begin position="353"/>
        <end position="371"/>
    </location>
</feature>
<proteinExistence type="inferred from homology"/>
<keyword evidence="15" id="KW-1185">Reference proteome</keyword>
<evidence type="ECO:0000256" key="12">
    <source>
        <dbReference type="ARBA" id="ARBA00025399"/>
    </source>
</evidence>
<comment type="function">
    <text evidence="12 13">Mannosyltransferase involved in glycosylphosphatidylinositol-anchor biosynthesis. Transfers the first alpha-1,4-mannose to GlcN-acyl-PI during GPI precursor assembly. Required for cell wall integrity.</text>
</comment>
<comment type="pathway">
    <text evidence="2 13">Glycolipid biosynthesis; glycosylphosphatidylinositol-anchor biosynthesis.</text>
</comment>
<dbReference type="InterPro" id="IPR007704">
    <property type="entry name" value="PIG-M"/>
</dbReference>
<evidence type="ECO:0000256" key="1">
    <source>
        <dbReference type="ARBA" id="ARBA00004477"/>
    </source>
</evidence>
<dbReference type="EC" id="2.4.1.-" evidence="13"/>
<keyword evidence="6 13" id="KW-0328">Glycosyltransferase</keyword>
<feature type="transmembrane region" description="Helical" evidence="13">
    <location>
        <begin position="383"/>
        <end position="407"/>
    </location>
</feature>
<evidence type="ECO:0000256" key="10">
    <source>
        <dbReference type="ARBA" id="ARBA00022989"/>
    </source>
</evidence>
<evidence type="ECO:0000256" key="6">
    <source>
        <dbReference type="ARBA" id="ARBA00022676"/>
    </source>
</evidence>
<keyword evidence="8 13" id="KW-0812">Transmembrane</keyword>
<comment type="similarity">
    <text evidence="3 13">Belongs to the PIGM family.</text>
</comment>
<comment type="caution">
    <text evidence="14">The sequence shown here is derived from an EMBL/GenBank/DDBJ whole genome shotgun (WGS) entry which is preliminary data.</text>
</comment>
<keyword evidence="9 13" id="KW-0256">Endoplasmic reticulum</keyword>
<evidence type="ECO:0000256" key="11">
    <source>
        <dbReference type="ARBA" id="ARBA00023136"/>
    </source>
</evidence>
<evidence type="ECO:0000313" key="15">
    <source>
        <dbReference type="Proteomes" id="UP000887226"/>
    </source>
</evidence>
<sequence length="422" mass="47557">MSKFFSSPLLVFFSAIALRITFLLYGLWQDANSPLKYTDIDYYVFTDASRFITHGHSPYDRETYRYTPLLAWLLLPTTWSSTWFSFGKVLFAIGDIVAGWLIVLVLRRQGMVMSRSLGFASIWLLNPMVATISTRGSSEGLLGVLVVALLWAVLRKRIVLAGVLLGVGVHLKIYPFIYAPSIIWWLDDENLSPGRNEKVQKVQEGDLVSKANAFVNVARVKITVVSLATFMGLNTAMYVKYGWPFIQHTFLHHVTRIDHRHNFSPYNTLLYLNSSISGSSPFCIESLAFIPQLLLSAIVLPLLLAKKDLPSTMLAQTFAFVSFNKVCTSQYFLWYMVFLPFYLPTSSLLQRPYLGISAGVLWVATQGLWLQQGFNLEFLGQSTFVPGLWVSSLMFFLTNMWLLGIIVSDVGSKTSLKPTAES</sequence>
<feature type="transmembrane region" description="Helical" evidence="13">
    <location>
        <begin position="112"/>
        <end position="130"/>
    </location>
</feature>
<feature type="transmembrane region" description="Helical" evidence="13">
    <location>
        <begin position="83"/>
        <end position="105"/>
    </location>
</feature>
<accession>A0A9P8CL07</accession>
<name>A0A9P8CL07_9HELO</name>
<organism evidence="14 15">
    <name type="scientific">Calycina marina</name>
    <dbReference type="NCBI Taxonomy" id="1763456"/>
    <lineage>
        <taxon>Eukaryota</taxon>
        <taxon>Fungi</taxon>
        <taxon>Dikarya</taxon>
        <taxon>Ascomycota</taxon>
        <taxon>Pezizomycotina</taxon>
        <taxon>Leotiomycetes</taxon>
        <taxon>Helotiales</taxon>
        <taxon>Pezizellaceae</taxon>
        <taxon>Calycina</taxon>
    </lineage>
</organism>
<evidence type="ECO:0000256" key="7">
    <source>
        <dbReference type="ARBA" id="ARBA00022679"/>
    </source>
</evidence>
<dbReference type="PANTHER" id="PTHR12886:SF0">
    <property type="entry name" value="GPI MANNOSYLTRANSFERASE 1"/>
    <property type="match status" value="1"/>
</dbReference>
<keyword evidence="5 13" id="KW-0337">GPI-anchor biosynthesis</keyword>
<dbReference type="AlphaFoldDB" id="A0A9P8CL07"/>
<reference evidence="14" key="1">
    <citation type="journal article" date="2021" name="IMA Fungus">
        <title>Genomic characterization of three marine fungi, including Emericellopsis atlantica sp. nov. with signatures of a generalist lifestyle and marine biomass degradation.</title>
        <authorList>
            <person name="Hagestad O.C."/>
            <person name="Hou L."/>
            <person name="Andersen J.H."/>
            <person name="Hansen E.H."/>
            <person name="Altermark B."/>
            <person name="Li C."/>
            <person name="Kuhnert E."/>
            <person name="Cox R.J."/>
            <person name="Crous P.W."/>
            <person name="Spatafora J.W."/>
            <person name="Lail K."/>
            <person name="Amirebrahimi M."/>
            <person name="Lipzen A."/>
            <person name="Pangilinan J."/>
            <person name="Andreopoulos W."/>
            <person name="Hayes R.D."/>
            <person name="Ng V."/>
            <person name="Grigoriev I.V."/>
            <person name="Jackson S.A."/>
            <person name="Sutton T.D.S."/>
            <person name="Dobson A.D.W."/>
            <person name="Rama T."/>
        </authorList>
    </citation>
    <scope>NUCLEOTIDE SEQUENCE</scope>
    <source>
        <strain evidence="14">TRa3180A</strain>
    </source>
</reference>
<evidence type="ECO:0000256" key="2">
    <source>
        <dbReference type="ARBA" id="ARBA00004687"/>
    </source>
</evidence>
<dbReference type="EMBL" id="MU253739">
    <property type="protein sequence ID" value="KAG9249121.1"/>
    <property type="molecule type" value="Genomic_DNA"/>
</dbReference>
<dbReference type="GO" id="GO:0006506">
    <property type="term" value="P:GPI anchor biosynthetic process"/>
    <property type="evidence" value="ECO:0007669"/>
    <property type="project" value="UniProtKB-KW"/>
</dbReference>
<evidence type="ECO:0000256" key="4">
    <source>
        <dbReference type="ARBA" id="ARBA00013797"/>
    </source>
</evidence>
<protein>
    <recommendedName>
        <fullName evidence="4 13">GPI mannosyltransferase 1</fullName>
        <ecNumber evidence="13">2.4.1.-</ecNumber>
    </recommendedName>
    <alternativeName>
        <fullName evidence="13">GPI mannosyltransferase I</fullName>
    </alternativeName>
</protein>
<feature type="transmembrane region" description="Helical" evidence="13">
    <location>
        <begin position="161"/>
        <end position="186"/>
    </location>
</feature>
<evidence type="ECO:0000256" key="9">
    <source>
        <dbReference type="ARBA" id="ARBA00022824"/>
    </source>
</evidence>
<evidence type="ECO:0000256" key="5">
    <source>
        <dbReference type="ARBA" id="ARBA00022502"/>
    </source>
</evidence>
<dbReference type="OrthoDB" id="1741594at2759"/>
<evidence type="ECO:0000313" key="14">
    <source>
        <dbReference type="EMBL" id="KAG9249121.1"/>
    </source>
</evidence>
<dbReference type="PANTHER" id="PTHR12886">
    <property type="entry name" value="PIG-M MANNOSYLTRANSFERASE"/>
    <property type="match status" value="1"/>
</dbReference>
<keyword evidence="7 13" id="KW-0808">Transferase</keyword>
<comment type="subcellular location">
    <subcellularLocation>
        <location evidence="1 13">Endoplasmic reticulum membrane</location>
        <topology evidence="1 13">Multi-pass membrane protein</topology>
    </subcellularLocation>
</comment>
<dbReference type="GO" id="GO:1990529">
    <property type="term" value="C:glycosylphosphatidylinositol-mannosyltransferase I complex"/>
    <property type="evidence" value="ECO:0007669"/>
    <property type="project" value="TreeGrafter"/>
</dbReference>
<dbReference type="GO" id="GO:0005789">
    <property type="term" value="C:endoplasmic reticulum membrane"/>
    <property type="evidence" value="ECO:0007669"/>
    <property type="project" value="UniProtKB-SubCell"/>
</dbReference>
<dbReference type="Proteomes" id="UP000887226">
    <property type="component" value="Unassembled WGS sequence"/>
</dbReference>
<evidence type="ECO:0000256" key="13">
    <source>
        <dbReference type="RuleBase" id="RU365064"/>
    </source>
</evidence>
<dbReference type="GO" id="GO:0051751">
    <property type="term" value="F:alpha-1,4-mannosyltransferase activity"/>
    <property type="evidence" value="ECO:0007669"/>
    <property type="project" value="InterPro"/>
</dbReference>
<dbReference type="Pfam" id="PF05007">
    <property type="entry name" value="Mannosyl_trans"/>
    <property type="match status" value="1"/>
</dbReference>
<dbReference type="GO" id="GO:0004376">
    <property type="term" value="F:GPI mannosyltransferase activity"/>
    <property type="evidence" value="ECO:0007669"/>
    <property type="project" value="InterPro"/>
</dbReference>
<evidence type="ECO:0000256" key="3">
    <source>
        <dbReference type="ARBA" id="ARBA00011071"/>
    </source>
</evidence>
<keyword evidence="11 13" id="KW-0472">Membrane</keyword>
<evidence type="ECO:0000256" key="8">
    <source>
        <dbReference type="ARBA" id="ARBA00022692"/>
    </source>
</evidence>
<feature type="transmembrane region" description="Helical" evidence="13">
    <location>
        <begin position="287"/>
        <end position="305"/>
    </location>
</feature>
<keyword evidence="10 13" id="KW-1133">Transmembrane helix</keyword>
<gene>
    <name evidence="14" type="ORF">BJ878DRAFT_432082</name>
</gene>
<feature type="transmembrane region" description="Helical" evidence="13">
    <location>
        <begin position="9"/>
        <end position="28"/>
    </location>
</feature>